<evidence type="ECO:0000313" key="7">
    <source>
        <dbReference type="EMBL" id="QCW84569.1"/>
    </source>
</evidence>
<evidence type="ECO:0000256" key="5">
    <source>
        <dbReference type="ARBA" id="ARBA00022898"/>
    </source>
</evidence>
<dbReference type="EMBL" id="CP035467">
    <property type="protein sequence ID" value="QCW84569.1"/>
    <property type="molecule type" value="Genomic_DNA"/>
</dbReference>
<dbReference type="KEGG" id="mbur:EQU24_21745"/>
<dbReference type="RefSeq" id="WP_017841548.1">
    <property type="nucleotide sequence ID" value="NZ_CP035467.1"/>
</dbReference>
<keyword evidence="5 6" id="KW-0663">Pyridoxal phosphate</keyword>
<accession>A0A4P9USP8</accession>
<gene>
    <name evidence="7" type="ORF">EQU24_21745</name>
</gene>
<dbReference type="PANTHER" id="PTHR43552">
    <property type="entry name" value="DIAMINOBUTYRATE--2-OXOGLUTARATE AMINOTRANSFERASE"/>
    <property type="match status" value="1"/>
</dbReference>
<dbReference type="SUPFAM" id="SSF53383">
    <property type="entry name" value="PLP-dependent transferases"/>
    <property type="match status" value="1"/>
</dbReference>
<dbReference type="InterPro" id="IPR004637">
    <property type="entry name" value="Dat"/>
</dbReference>
<dbReference type="PROSITE" id="PS00600">
    <property type="entry name" value="AA_TRANSFER_CLASS_3"/>
    <property type="match status" value="1"/>
</dbReference>
<evidence type="ECO:0000256" key="3">
    <source>
        <dbReference type="ARBA" id="ARBA00022576"/>
    </source>
</evidence>
<dbReference type="InterPro" id="IPR015422">
    <property type="entry name" value="PyrdxlP-dep_Trfase_small"/>
</dbReference>
<sequence length="425" mass="46317">MKVFEQWESEIRGYCRVYPTVFKSASNARQVDESGRSYIDFFAGAGVLNFGHNNPFMKKALIDFIEADGVAHSLDTYTTAKRDFIEAFANSVLKPRNMNYKMQFMGPTGTNAVETALKLARKVTGRRTIIAFNHGFHGMTLGSLACTANQYFRNAAGVPLEYVRHEPFGCEKPCIGCQLGCGLESLEQLRAQFSDSSSGLEPPAAFLVEPIQAEGGINVASREWLHAVQKLAHDLGALLIFDDIQAGCGRTGQYFSFDGMDLEPDIITLAKGIGGFGTPLAMNLVKPEHDQHWQPGEHTGTFRGQGFSFVAGKVALSYFNDDALMNDVKLKGAKMQQHLEDLTERFGQGRFQVRGKGMLQGLDIADGALAKNIVNLCFERGLLLSACGTGGKVIKMIPPLTIPEADLLEGLTIFSGVLADALEAL</sequence>
<dbReference type="NCBIfam" id="NF006733">
    <property type="entry name" value="PRK09264.1"/>
    <property type="match status" value="1"/>
</dbReference>
<dbReference type="PANTHER" id="PTHR43552:SF2">
    <property type="entry name" value="DIAMINOBUTYRATE--2-OXOGLUTARATE TRANSAMINASE"/>
    <property type="match status" value="1"/>
</dbReference>
<dbReference type="STRING" id="675511.GCA_000341735_03080"/>
<dbReference type="OrthoDB" id="9801052at2"/>
<proteinExistence type="inferred from homology"/>
<evidence type="ECO:0000256" key="4">
    <source>
        <dbReference type="ARBA" id="ARBA00022679"/>
    </source>
</evidence>
<dbReference type="InterPro" id="IPR015421">
    <property type="entry name" value="PyrdxlP-dep_Trfase_major"/>
</dbReference>
<comment type="cofactor">
    <cofactor evidence="1">
        <name>pyridoxal 5'-phosphate</name>
        <dbReference type="ChEBI" id="CHEBI:597326"/>
    </cofactor>
</comment>
<dbReference type="Gene3D" id="3.40.640.10">
    <property type="entry name" value="Type I PLP-dependent aspartate aminotransferase-like (Major domain)"/>
    <property type="match status" value="1"/>
</dbReference>
<keyword evidence="4" id="KW-0808">Transferase</keyword>
<organism evidence="7 8">
    <name type="scientific">Methylotuvimicrobium buryatense</name>
    <name type="common">Methylomicrobium buryatense</name>
    <dbReference type="NCBI Taxonomy" id="95641"/>
    <lineage>
        <taxon>Bacteria</taxon>
        <taxon>Pseudomonadati</taxon>
        <taxon>Pseudomonadota</taxon>
        <taxon>Gammaproteobacteria</taxon>
        <taxon>Methylococcales</taxon>
        <taxon>Methylococcaceae</taxon>
        <taxon>Methylotuvimicrobium</taxon>
    </lineage>
</organism>
<dbReference type="PIRSF" id="PIRSF000521">
    <property type="entry name" value="Transaminase_4ab_Lys_Orn"/>
    <property type="match status" value="1"/>
</dbReference>
<dbReference type="NCBIfam" id="TIGR00709">
    <property type="entry name" value="dat"/>
    <property type="match status" value="1"/>
</dbReference>
<dbReference type="Proteomes" id="UP000305881">
    <property type="component" value="Chromosome"/>
</dbReference>
<dbReference type="GO" id="GO:0030170">
    <property type="term" value="F:pyridoxal phosphate binding"/>
    <property type="evidence" value="ECO:0007669"/>
    <property type="project" value="InterPro"/>
</dbReference>
<dbReference type="InterPro" id="IPR015424">
    <property type="entry name" value="PyrdxlP-dep_Trfase"/>
</dbReference>
<dbReference type="InterPro" id="IPR049704">
    <property type="entry name" value="Aminotrans_3_PPA_site"/>
</dbReference>
<keyword evidence="8" id="KW-1185">Reference proteome</keyword>
<evidence type="ECO:0000256" key="2">
    <source>
        <dbReference type="ARBA" id="ARBA00008954"/>
    </source>
</evidence>
<dbReference type="GO" id="GO:0008483">
    <property type="term" value="F:transaminase activity"/>
    <property type="evidence" value="ECO:0007669"/>
    <property type="project" value="UniProtKB-KW"/>
</dbReference>
<evidence type="ECO:0000256" key="1">
    <source>
        <dbReference type="ARBA" id="ARBA00001933"/>
    </source>
</evidence>
<evidence type="ECO:0000313" key="8">
    <source>
        <dbReference type="Proteomes" id="UP000305881"/>
    </source>
</evidence>
<comment type="similarity">
    <text evidence="2 6">Belongs to the class-III pyridoxal-phosphate-dependent aminotransferase family.</text>
</comment>
<name>A0A4P9USP8_METBY</name>
<dbReference type="AlphaFoldDB" id="A0A4P9USP8"/>
<dbReference type="InterPro" id="IPR005814">
    <property type="entry name" value="Aminotrans_3"/>
</dbReference>
<reference evidence="8" key="1">
    <citation type="journal article" date="2019" name="J. Bacteriol.">
        <title>A Mutagenic Screen Identifies a TonB-Dependent Receptor Required for the Lanthanide Metal Switch in the Type I Methanotroph 'Methylotuvimicrobium buryatense' 5GB1C.</title>
        <authorList>
            <person name="Groom J.D."/>
            <person name="Ford S.M."/>
            <person name="Pesesky M.W."/>
            <person name="Lidstrom M.E."/>
        </authorList>
    </citation>
    <scope>NUCLEOTIDE SEQUENCE [LARGE SCALE GENOMIC DNA]</scope>
    <source>
        <strain evidence="8">5GB1C</strain>
    </source>
</reference>
<keyword evidence="3 7" id="KW-0032">Aminotransferase</keyword>
<dbReference type="Pfam" id="PF00202">
    <property type="entry name" value="Aminotran_3"/>
    <property type="match status" value="1"/>
</dbReference>
<dbReference type="CDD" id="cd00610">
    <property type="entry name" value="OAT_like"/>
    <property type="match status" value="1"/>
</dbReference>
<evidence type="ECO:0000256" key="6">
    <source>
        <dbReference type="RuleBase" id="RU003560"/>
    </source>
</evidence>
<protein>
    <submittedName>
        <fullName evidence="7">Aspartate aminotransferase family protein</fullName>
    </submittedName>
</protein>
<dbReference type="Gene3D" id="3.90.1150.10">
    <property type="entry name" value="Aspartate Aminotransferase, domain 1"/>
    <property type="match status" value="1"/>
</dbReference>